<gene>
    <name evidence="2" type="ORF">BaRGS_00033750</name>
</gene>
<name>A0ABD0JJS1_9CAEN</name>
<protein>
    <submittedName>
        <fullName evidence="2">Uncharacterized protein</fullName>
    </submittedName>
</protein>
<feature type="non-terminal residue" evidence="2">
    <location>
        <position position="50"/>
    </location>
</feature>
<dbReference type="EMBL" id="JACVVK020000418">
    <property type="protein sequence ID" value="KAK7475003.1"/>
    <property type="molecule type" value="Genomic_DNA"/>
</dbReference>
<comment type="caution">
    <text evidence="2">The sequence shown here is derived from an EMBL/GenBank/DDBJ whole genome shotgun (WGS) entry which is preliminary data.</text>
</comment>
<keyword evidence="1" id="KW-0472">Membrane</keyword>
<keyword evidence="1" id="KW-0812">Transmembrane</keyword>
<dbReference type="AlphaFoldDB" id="A0ABD0JJS1"/>
<sequence length="50" mass="5597">MIVSAFGFLPRGGIRHVTSDNGIICTYMLAVMSPLMGGHAYNLPKWLFRR</sequence>
<accession>A0ABD0JJS1</accession>
<evidence type="ECO:0000256" key="1">
    <source>
        <dbReference type="SAM" id="Phobius"/>
    </source>
</evidence>
<organism evidence="2 3">
    <name type="scientific">Batillaria attramentaria</name>
    <dbReference type="NCBI Taxonomy" id="370345"/>
    <lineage>
        <taxon>Eukaryota</taxon>
        <taxon>Metazoa</taxon>
        <taxon>Spiralia</taxon>
        <taxon>Lophotrochozoa</taxon>
        <taxon>Mollusca</taxon>
        <taxon>Gastropoda</taxon>
        <taxon>Caenogastropoda</taxon>
        <taxon>Sorbeoconcha</taxon>
        <taxon>Cerithioidea</taxon>
        <taxon>Batillariidae</taxon>
        <taxon>Batillaria</taxon>
    </lineage>
</organism>
<proteinExistence type="predicted"/>
<keyword evidence="3" id="KW-1185">Reference proteome</keyword>
<evidence type="ECO:0000313" key="3">
    <source>
        <dbReference type="Proteomes" id="UP001519460"/>
    </source>
</evidence>
<dbReference type="Proteomes" id="UP001519460">
    <property type="component" value="Unassembled WGS sequence"/>
</dbReference>
<keyword evidence="1" id="KW-1133">Transmembrane helix</keyword>
<feature type="transmembrane region" description="Helical" evidence="1">
    <location>
        <begin position="21"/>
        <end position="41"/>
    </location>
</feature>
<evidence type="ECO:0000313" key="2">
    <source>
        <dbReference type="EMBL" id="KAK7475003.1"/>
    </source>
</evidence>
<reference evidence="2 3" key="1">
    <citation type="journal article" date="2023" name="Sci. Data">
        <title>Genome assembly of the Korean intertidal mud-creeper Batillaria attramentaria.</title>
        <authorList>
            <person name="Patra A.K."/>
            <person name="Ho P.T."/>
            <person name="Jun S."/>
            <person name="Lee S.J."/>
            <person name="Kim Y."/>
            <person name="Won Y.J."/>
        </authorList>
    </citation>
    <scope>NUCLEOTIDE SEQUENCE [LARGE SCALE GENOMIC DNA]</scope>
    <source>
        <strain evidence="2">Wonlab-2016</strain>
    </source>
</reference>